<sequence length="207" mass="21458">MTLLQGLDYASVFIFGLTGALAASRAQLDIVGFVFLACLTAVGGGTLRDVILNRDAVFWVADPGMILSGCIAAVLVFFTAHLLESRLRALEWLDALALGVAVPAGVGVALGMTQTWPIVVIMGIATGTFGGLMRDVVCNEVPLILKKGELYATAAFAGALAAVLVTLLGGSTLVALLACGVTTFALRAGSLLFGWCLPVYKSRPPRS</sequence>
<protein>
    <recommendedName>
        <fullName evidence="8">Glycine transporter domain-containing protein</fullName>
    </recommendedName>
</protein>
<dbReference type="GO" id="GO:0005886">
    <property type="term" value="C:plasma membrane"/>
    <property type="evidence" value="ECO:0007669"/>
    <property type="project" value="UniProtKB-SubCell"/>
</dbReference>
<feature type="domain" description="Glycine transporter" evidence="8">
    <location>
        <begin position="7"/>
        <end position="80"/>
    </location>
</feature>
<name>A0A2K8KEW6_9RHOB</name>
<dbReference type="Proteomes" id="UP000228948">
    <property type="component" value="Chromosome"/>
</dbReference>
<evidence type="ECO:0000259" key="8">
    <source>
        <dbReference type="Pfam" id="PF03458"/>
    </source>
</evidence>
<evidence type="ECO:0000256" key="7">
    <source>
        <dbReference type="SAM" id="Phobius"/>
    </source>
</evidence>
<keyword evidence="6 7" id="KW-0472">Membrane</keyword>
<dbReference type="OrthoDB" id="9791874at2"/>
<dbReference type="PANTHER" id="PTHR30506:SF3">
    <property type="entry name" value="UPF0126 INNER MEMBRANE PROTEIN YADS-RELATED"/>
    <property type="match status" value="1"/>
</dbReference>
<reference evidence="9 10" key="1">
    <citation type="submission" date="2017-11" db="EMBL/GenBank/DDBJ databases">
        <title>Revised Sequence and Annotation of the Rhodobaca barguzinensis strain alga05 Genome.</title>
        <authorList>
            <person name="Kopejtka K."/>
            <person name="Tomasch J.M."/>
            <person name="Bunk B."/>
            <person name="Koblizek M."/>
        </authorList>
    </citation>
    <scope>NUCLEOTIDE SEQUENCE [LARGE SCALE GENOMIC DNA]</scope>
    <source>
        <strain evidence="10">alga05</strain>
    </source>
</reference>
<feature type="transmembrane region" description="Helical" evidence="7">
    <location>
        <begin position="30"/>
        <end position="51"/>
    </location>
</feature>
<proteinExistence type="inferred from homology"/>
<evidence type="ECO:0000256" key="4">
    <source>
        <dbReference type="ARBA" id="ARBA00022692"/>
    </source>
</evidence>
<comment type="similarity">
    <text evidence="2">Belongs to the UPF0126 family.</text>
</comment>
<organism evidence="9 10">
    <name type="scientific">Roseinatronobacter bogoriensis subsp. barguzinensis</name>
    <dbReference type="NCBI Taxonomy" id="441209"/>
    <lineage>
        <taxon>Bacteria</taxon>
        <taxon>Pseudomonadati</taxon>
        <taxon>Pseudomonadota</taxon>
        <taxon>Alphaproteobacteria</taxon>
        <taxon>Rhodobacterales</taxon>
        <taxon>Paracoccaceae</taxon>
        <taxon>Roseinatronobacter</taxon>
    </lineage>
</organism>
<dbReference type="Pfam" id="PF03458">
    <property type="entry name" value="Gly_transporter"/>
    <property type="match status" value="2"/>
</dbReference>
<feature type="transmembrane region" description="Helical" evidence="7">
    <location>
        <begin position="6"/>
        <end position="23"/>
    </location>
</feature>
<feature type="transmembrane region" description="Helical" evidence="7">
    <location>
        <begin position="149"/>
        <end position="168"/>
    </location>
</feature>
<evidence type="ECO:0000256" key="5">
    <source>
        <dbReference type="ARBA" id="ARBA00022989"/>
    </source>
</evidence>
<evidence type="ECO:0000256" key="6">
    <source>
        <dbReference type="ARBA" id="ARBA00023136"/>
    </source>
</evidence>
<feature type="domain" description="Glycine transporter" evidence="8">
    <location>
        <begin position="92"/>
        <end position="165"/>
    </location>
</feature>
<evidence type="ECO:0000256" key="3">
    <source>
        <dbReference type="ARBA" id="ARBA00022475"/>
    </source>
</evidence>
<dbReference type="STRING" id="441209.GCA_001870665_02220"/>
<dbReference type="KEGG" id="rbg:BG454_12205"/>
<evidence type="ECO:0000256" key="2">
    <source>
        <dbReference type="ARBA" id="ARBA00008193"/>
    </source>
</evidence>
<evidence type="ECO:0000256" key="1">
    <source>
        <dbReference type="ARBA" id="ARBA00004651"/>
    </source>
</evidence>
<keyword evidence="5 7" id="KW-1133">Transmembrane helix</keyword>
<feature type="transmembrane region" description="Helical" evidence="7">
    <location>
        <begin position="92"/>
        <end position="112"/>
    </location>
</feature>
<gene>
    <name evidence="9" type="ORF">BG454_12205</name>
</gene>
<comment type="subcellular location">
    <subcellularLocation>
        <location evidence="1">Cell membrane</location>
        <topology evidence="1">Multi-pass membrane protein</topology>
    </subcellularLocation>
</comment>
<dbReference type="AlphaFoldDB" id="A0A2K8KEW6"/>
<keyword evidence="4 7" id="KW-0812">Transmembrane</keyword>
<keyword evidence="3" id="KW-1003">Cell membrane</keyword>
<feature type="transmembrane region" description="Helical" evidence="7">
    <location>
        <begin position="174"/>
        <end position="197"/>
    </location>
</feature>
<dbReference type="RefSeq" id="WP_071480984.1">
    <property type="nucleotide sequence ID" value="NZ_CP024899.1"/>
</dbReference>
<evidence type="ECO:0000313" key="10">
    <source>
        <dbReference type="Proteomes" id="UP000228948"/>
    </source>
</evidence>
<evidence type="ECO:0000313" key="9">
    <source>
        <dbReference type="EMBL" id="ATX66483.1"/>
    </source>
</evidence>
<dbReference type="PANTHER" id="PTHR30506">
    <property type="entry name" value="INNER MEMBRANE PROTEIN"/>
    <property type="match status" value="1"/>
</dbReference>
<feature type="transmembrane region" description="Helical" evidence="7">
    <location>
        <begin position="57"/>
        <end position="80"/>
    </location>
</feature>
<keyword evidence="10" id="KW-1185">Reference proteome</keyword>
<dbReference type="InterPro" id="IPR005115">
    <property type="entry name" value="Gly_transporter"/>
</dbReference>
<accession>A0A2K8KEW6</accession>
<feature type="transmembrane region" description="Helical" evidence="7">
    <location>
        <begin position="118"/>
        <end position="137"/>
    </location>
</feature>
<dbReference type="EMBL" id="CP024899">
    <property type="protein sequence ID" value="ATX66483.1"/>
    <property type="molecule type" value="Genomic_DNA"/>
</dbReference>